<feature type="compositionally biased region" description="Basic and acidic residues" evidence="7">
    <location>
        <begin position="526"/>
        <end position="538"/>
    </location>
</feature>
<dbReference type="PANTHER" id="PTHR44167">
    <property type="entry name" value="OVARIAN-SPECIFIC SERINE/THREONINE-PROTEIN KINASE LOK-RELATED"/>
    <property type="match status" value="1"/>
</dbReference>
<evidence type="ECO:0000256" key="5">
    <source>
        <dbReference type="ARBA" id="ARBA00022777"/>
    </source>
</evidence>
<proteinExistence type="predicted"/>
<feature type="compositionally biased region" description="Polar residues" evidence="7">
    <location>
        <begin position="782"/>
        <end position="794"/>
    </location>
</feature>
<feature type="region of interest" description="Disordered" evidence="7">
    <location>
        <begin position="823"/>
        <end position="843"/>
    </location>
</feature>
<dbReference type="PANTHER" id="PTHR44167:SF23">
    <property type="entry name" value="CDC7 KINASE, ISOFORM A-RELATED"/>
    <property type="match status" value="1"/>
</dbReference>
<evidence type="ECO:0000313" key="9">
    <source>
        <dbReference type="EMBL" id="KAK9068037.1"/>
    </source>
</evidence>
<dbReference type="InterPro" id="IPR008271">
    <property type="entry name" value="Ser/Thr_kinase_AS"/>
</dbReference>
<feature type="region of interest" description="Disordered" evidence="7">
    <location>
        <begin position="522"/>
        <end position="546"/>
    </location>
</feature>
<dbReference type="PROSITE" id="PS00108">
    <property type="entry name" value="PROTEIN_KINASE_ST"/>
    <property type="match status" value="1"/>
</dbReference>
<dbReference type="InterPro" id="IPR011009">
    <property type="entry name" value="Kinase-like_dom_sf"/>
</dbReference>
<feature type="region of interest" description="Disordered" evidence="7">
    <location>
        <begin position="774"/>
        <end position="804"/>
    </location>
</feature>
<keyword evidence="6" id="KW-0067">ATP-binding</keyword>
<dbReference type="GO" id="GO:0044773">
    <property type="term" value="P:mitotic DNA damage checkpoint signaling"/>
    <property type="evidence" value="ECO:0007669"/>
    <property type="project" value="TreeGrafter"/>
</dbReference>
<dbReference type="Gene3D" id="3.30.200.20">
    <property type="entry name" value="Phosphorylase Kinase, domain 1"/>
    <property type="match status" value="1"/>
</dbReference>
<keyword evidence="2" id="KW-0723">Serine/threonine-protein kinase</keyword>
<dbReference type="GO" id="GO:0005524">
    <property type="term" value="F:ATP binding"/>
    <property type="evidence" value="ECO:0007669"/>
    <property type="project" value="UniProtKB-KW"/>
</dbReference>
<protein>
    <recommendedName>
        <fullName evidence="1">non-specific serine/threonine protein kinase</fullName>
        <ecNumber evidence="1">2.7.11.1</ecNumber>
    </recommendedName>
</protein>
<evidence type="ECO:0000313" key="10">
    <source>
        <dbReference type="Proteomes" id="UP001408789"/>
    </source>
</evidence>
<dbReference type="Proteomes" id="UP001408789">
    <property type="component" value="Unassembled WGS sequence"/>
</dbReference>
<dbReference type="FunFam" id="1.10.510.10:FF:001725">
    <property type="entry name" value="Kinase like protein"/>
    <property type="match status" value="1"/>
</dbReference>
<feature type="compositionally biased region" description="Polar residues" evidence="7">
    <location>
        <begin position="704"/>
        <end position="719"/>
    </location>
</feature>
<sequence>MENQLILSYASEEVPDLSIVDTELEIRSWNLFAILLSIGHPVPPIELASRCTSFEASQEFVEFICSVPKSPLSLTTDGLVTVSSAVCVVLQRFLLNSSRVFKVLLPSERMSRDFGRKRACEDIQITYNRKRRRLWPNAYVKADQADFTIPFLIPNASEKVYIQVDDTVRSVIMNAGSVGISNNDRTPLLIKFDGGNSNYGLNGKSEKEVTTVLSMKDLGSKNSFSPSISRGLKDYNQFQSLSHLTASSLVRIEDNNDESCLLSKKPSTASSQADANNKVISLLKAWIDNDSSKANSSAPERQSFVDGRVFDCILDSESNKCNLENLSCSTVYGGMIQELHFGSTDTFCNAITPCSGTGEKAYCQEVGEHNIVPPTDTGNLRANEAQMDGLQEEDKTLCEREELVCSHQDERNHENLLMCKDVACKDDCTMKNSARCEHISRNTELDLLNSTRELISFSQKQMLDSTTKLEAIPKDTSSTVQTISIKTNMLNDVGSLTEQKYGKKDKRSVYIKQKLKPTCEQMVRTSGREDIKENKEKAPAVSLKGHSEPKPVPMFESYIVEEEEGSGGYGTVYKARRKKDGAMFAVKYPHVNANRQHVYNELKMLDRFGGKNFVIRYEGSFKSGSSHCLVLEHVAHDRPEVLKREIDVFQLRWYGYCLFRALASLHKQGVVHRDVKPGNFLFSRKASKGYLIDFNLATDLHQKLGSTGKSKSHNDSSSKLVLPPHPEFLPSTRSNKYTSSKVLAAETQSKMLLFPKNLKKKKDHKDLNMHGVMKSQGADGSGITSAKDATSTKVPSGERFREPIPSKGRKEYLNLVQEALQGPDHETTVTTSTPASKRKRVAAPPAKLDQKLLYFTPMPLQSAGVGLLKNKGDGKQKKEGPCVGTKGFRAPEVLLRSTYQGPKVDVWSAGVTLLYFIIGRTPFVGDPDQNIKEIAKLRGSEDLWEVAKLHDRESSFPPELLQVQSLASTKLQEWCQENARRLDFLDVIPNSLIDLVDKCLTVNPRQRISAEEALGHEFFVPCFKELEKHRLNRQRLAHSSSQSVNCQSSSMKNLC</sequence>
<evidence type="ECO:0000259" key="8">
    <source>
        <dbReference type="PROSITE" id="PS50011"/>
    </source>
</evidence>
<dbReference type="EC" id="2.7.11.1" evidence="1"/>
<evidence type="ECO:0000256" key="4">
    <source>
        <dbReference type="ARBA" id="ARBA00022741"/>
    </source>
</evidence>
<evidence type="ECO:0000256" key="1">
    <source>
        <dbReference type="ARBA" id="ARBA00012513"/>
    </source>
</evidence>
<keyword evidence="5" id="KW-0418">Kinase</keyword>
<dbReference type="Gene3D" id="1.10.510.10">
    <property type="entry name" value="Transferase(Phosphotransferase) domain 1"/>
    <property type="match status" value="2"/>
</dbReference>
<name>A0AAP0H191_9ASTR</name>
<dbReference type="SMART" id="SM00220">
    <property type="entry name" value="S_TKc"/>
    <property type="match status" value="1"/>
</dbReference>
<dbReference type="InterPro" id="IPR000719">
    <property type="entry name" value="Prot_kinase_dom"/>
</dbReference>
<evidence type="ECO:0000256" key="6">
    <source>
        <dbReference type="ARBA" id="ARBA00022840"/>
    </source>
</evidence>
<dbReference type="Pfam" id="PF00069">
    <property type="entry name" value="Pkinase"/>
    <property type="match status" value="2"/>
</dbReference>
<dbReference type="AlphaFoldDB" id="A0AAP0H191"/>
<reference evidence="9 10" key="1">
    <citation type="submission" date="2024-04" db="EMBL/GenBank/DDBJ databases">
        <title>The reference genome of an endangered Asteraceae, Deinandra increscens subsp. villosa, native to the Central Coast of California.</title>
        <authorList>
            <person name="Guilliams M."/>
            <person name="Hasenstab-Lehman K."/>
            <person name="Meyer R."/>
            <person name="Mcevoy S."/>
        </authorList>
    </citation>
    <scope>NUCLEOTIDE SEQUENCE [LARGE SCALE GENOMIC DNA]</scope>
    <source>
        <tissue evidence="9">Leaf</tissue>
    </source>
</reference>
<evidence type="ECO:0000256" key="7">
    <source>
        <dbReference type="SAM" id="MobiDB-lite"/>
    </source>
</evidence>
<dbReference type="EMBL" id="JBCNJP010000014">
    <property type="protein sequence ID" value="KAK9068037.1"/>
    <property type="molecule type" value="Genomic_DNA"/>
</dbReference>
<evidence type="ECO:0000256" key="2">
    <source>
        <dbReference type="ARBA" id="ARBA00022527"/>
    </source>
</evidence>
<feature type="region of interest" description="Disordered" evidence="7">
    <location>
        <begin position="704"/>
        <end position="734"/>
    </location>
</feature>
<feature type="domain" description="Protein kinase" evidence="8">
    <location>
        <begin position="558"/>
        <end position="1019"/>
    </location>
</feature>
<evidence type="ECO:0000256" key="3">
    <source>
        <dbReference type="ARBA" id="ARBA00022679"/>
    </source>
</evidence>
<accession>A0AAP0H191</accession>
<keyword evidence="10" id="KW-1185">Reference proteome</keyword>
<keyword evidence="4" id="KW-0547">Nucleotide-binding</keyword>
<dbReference type="PROSITE" id="PS50011">
    <property type="entry name" value="PROTEIN_KINASE_DOM"/>
    <property type="match status" value="1"/>
</dbReference>
<dbReference type="GO" id="GO:0004674">
    <property type="term" value="F:protein serine/threonine kinase activity"/>
    <property type="evidence" value="ECO:0007669"/>
    <property type="project" value="UniProtKB-KW"/>
</dbReference>
<gene>
    <name evidence="9" type="ORF">SSX86_012148</name>
</gene>
<comment type="caution">
    <text evidence="9">The sequence shown here is derived from an EMBL/GenBank/DDBJ whole genome shotgun (WGS) entry which is preliminary data.</text>
</comment>
<dbReference type="FunFam" id="1.10.510.10:FF:001893">
    <property type="entry name" value="Probable serine/threonine-protein kinase DDB_G0291918"/>
    <property type="match status" value="1"/>
</dbReference>
<dbReference type="GO" id="GO:0005634">
    <property type="term" value="C:nucleus"/>
    <property type="evidence" value="ECO:0007669"/>
    <property type="project" value="TreeGrafter"/>
</dbReference>
<dbReference type="SUPFAM" id="SSF56112">
    <property type="entry name" value="Protein kinase-like (PK-like)"/>
    <property type="match status" value="1"/>
</dbReference>
<keyword evidence="3" id="KW-0808">Transferase</keyword>
<organism evidence="9 10">
    <name type="scientific">Deinandra increscens subsp. villosa</name>
    <dbReference type="NCBI Taxonomy" id="3103831"/>
    <lineage>
        <taxon>Eukaryota</taxon>
        <taxon>Viridiplantae</taxon>
        <taxon>Streptophyta</taxon>
        <taxon>Embryophyta</taxon>
        <taxon>Tracheophyta</taxon>
        <taxon>Spermatophyta</taxon>
        <taxon>Magnoliopsida</taxon>
        <taxon>eudicotyledons</taxon>
        <taxon>Gunneridae</taxon>
        <taxon>Pentapetalae</taxon>
        <taxon>asterids</taxon>
        <taxon>campanulids</taxon>
        <taxon>Asterales</taxon>
        <taxon>Asteraceae</taxon>
        <taxon>Asteroideae</taxon>
        <taxon>Heliantheae alliance</taxon>
        <taxon>Madieae</taxon>
        <taxon>Madiinae</taxon>
        <taxon>Deinandra</taxon>
    </lineage>
</organism>